<evidence type="ECO:0000313" key="2">
    <source>
        <dbReference type="Proteomes" id="UP000007486"/>
    </source>
</evidence>
<dbReference type="STRING" id="667015.Bacsa_3218"/>
<dbReference type="SUPFAM" id="SSF52058">
    <property type="entry name" value="L domain-like"/>
    <property type="match status" value="1"/>
</dbReference>
<dbReference type="Proteomes" id="UP000007486">
    <property type="component" value="Chromosome"/>
</dbReference>
<dbReference type="EMBL" id="CP002530">
    <property type="protein sequence ID" value="ADY37745.1"/>
    <property type="molecule type" value="Genomic_DNA"/>
</dbReference>
<dbReference type="OrthoDB" id="1417942at2"/>
<dbReference type="InterPro" id="IPR032675">
    <property type="entry name" value="LRR_dom_sf"/>
</dbReference>
<dbReference type="RefSeq" id="WP_013619108.1">
    <property type="nucleotide sequence ID" value="NC_015164.1"/>
</dbReference>
<sequence>MDNNIRVDDYSIGKHYRFEDGYIMIPKHEYYETTFQSHKHVFYWNDINLKKRNVISLVVFDKLKIERIFPSIVYELKGLEYLQLPPHLVRQFDWTRLNHLEVFETDNANLKIKENVYLPNLVHLCNYKGTIEFTNKNLPCLKSIICKYTDSVMRSLLSYQEMDNIMFCNVNENICGQLSLMKSIRKLDILSGKTESINGISQINGIENLHLNSLPYLFNVDELTDLPKLEELWINTCKNIRSWNFLLRLKSLKRLTIFNCSGDSSYRQVSKELRTRGISGIY</sequence>
<name>F0R4C5_PHOSB</name>
<gene>
    <name evidence="1" type="ordered locus">Bacsa_3218</name>
</gene>
<keyword evidence="2" id="KW-1185">Reference proteome</keyword>
<protein>
    <recommendedName>
        <fullName evidence="3">Leucine-rich repeat domain-containing protein</fullName>
    </recommendedName>
</protein>
<dbReference type="Gene3D" id="3.80.10.10">
    <property type="entry name" value="Ribonuclease Inhibitor"/>
    <property type="match status" value="1"/>
</dbReference>
<reference evidence="1 2" key="1">
    <citation type="journal article" date="2011" name="Stand. Genomic Sci.">
        <title>Complete genome sequence of Bacteroides salanitronis type strain (BL78).</title>
        <authorList>
            <person name="Gronow S."/>
            <person name="Held B."/>
            <person name="Lucas S."/>
            <person name="Lapidus A."/>
            <person name="Del Rio T.G."/>
            <person name="Nolan M."/>
            <person name="Tice H."/>
            <person name="Deshpande S."/>
            <person name="Cheng J.F."/>
            <person name="Pitluck S."/>
            <person name="Liolios K."/>
            <person name="Pagani I."/>
            <person name="Ivanova N."/>
            <person name="Mavromatis K."/>
            <person name="Pati A."/>
            <person name="Tapia R."/>
            <person name="Han C."/>
            <person name="Goodwin L."/>
            <person name="Chen A."/>
            <person name="Palaniappan K."/>
            <person name="Land M."/>
            <person name="Hauser L."/>
            <person name="Chang Y.J."/>
            <person name="Jeffries C.D."/>
            <person name="Brambilla E.M."/>
            <person name="Rohde M."/>
            <person name="Goker M."/>
            <person name="Detter J.C."/>
            <person name="Woyke T."/>
            <person name="Bristow J."/>
            <person name="Markowitz V."/>
            <person name="Hugenholtz P."/>
            <person name="Kyrpides N.C."/>
            <person name="Klenk H.P."/>
            <person name="Eisen J.A."/>
        </authorList>
    </citation>
    <scope>NUCLEOTIDE SEQUENCE [LARGE SCALE GENOMIC DNA]</scope>
    <source>
        <strain evidence="1 2">DSM 18170</strain>
    </source>
</reference>
<dbReference type="HOGENOM" id="CLU_985744_0_0_10"/>
<proteinExistence type="predicted"/>
<dbReference type="AlphaFoldDB" id="F0R4C5"/>
<evidence type="ECO:0008006" key="3">
    <source>
        <dbReference type="Google" id="ProtNLM"/>
    </source>
</evidence>
<evidence type="ECO:0000313" key="1">
    <source>
        <dbReference type="EMBL" id="ADY37745.1"/>
    </source>
</evidence>
<accession>F0R4C5</accession>
<organism evidence="1 2">
    <name type="scientific">Phocaeicola salanitronis (strain DSM 18170 / JCM 13657 / CCUG 60908 / BL78)</name>
    <name type="common">Bacteroides salanitronis</name>
    <dbReference type="NCBI Taxonomy" id="667015"/>
    <lineage>
        <taxon>Bacteria</taxon>
        <taxon>Pseudomonadati</taxon>
        <taxon>Bacteroidota</taxon>
        <taxon>Bacteroidia</taxon>
        <taxon>Bacteroidales</taxon>
        <taxon>Bacteroidaceae</taxon>
        <taxon>Phocaeicola</taxon>
    </lineage>
</organism>
<dbReference type="KEGG" id="bsa:Bacsa_3218"/>